<feature type="transmembrane region" description="Helical" evidence="1">
    <location>
        <begin position="79"/>
        <end position="104"/>
    </location>
</feature>
<dbReference type="CTD" id="25343776"/>
<dbReference type="GeneID" id="25343776"/>
<sequence>METNQTLLDDVVISDDFPEPSTSTVMEDFPTARDLLIGDLPEMDPHNITAVSVNTTSTTHQIFENFFSVIESMMEENTWLIYTITGIVTVIVIIVIVAIVVWLIKHKKRVIQQENDPILTSTYDDGRKFGKCCFCCRKAPDKQSDSRIRQNSASNLDPYRRRPLPPIGTKASESYISTFKRNEALDGLSRPPPIDEKTLAVNIQSIRGVPHVDLRPDQYRNLPSLRITNE</sequence>
<organism evidence="2 3">
    <name type="scientific">Necator americanus</name>
    <name type="common">Human hookworm</name>
    <dbReference type="NCBI Taxonomy" id="51031"/>
    <lineage>
        <taxon>Eukaryota</taxon>
        <taxon>Metazoa</taxon>
        <taxon>Ecdysozoa</taxon>
        <taxon>Nematoda</taxon>
        <taxon>Chromadorea</taxon>
        <taxon>Rhabditida</taxon>
        <taxon>Rhabditina</taxon>
        <taxon>Rhabditomorpha</taxon>
        <taxon>Strongyloidea</taxon>
        <taxon>Ancylostomatidae</taxon>
        <taxon>Bunostominae</taxon>
        <taxon>Necator</taxon>
    </lineage>
</organism>
<evidence type="ECO:0000256" key="1">
    <source>
        <dbReference type="SAM" id="Phobius"/>
    </source>
</evidence>
<dbReference type="OrthoDB" id="5796971at2759"/>
<protein>
    <submittedName>
        <fullName evidence="2">Uncharacterized protein</fullName>
    </submittedName>
</protein>
<evidence type="ECO:0000313" key="2">
    <source>
        <dbReference type="EMBL" id="ETN75552.1"/>
    </source>
</evidence>
<accession>W2T3J5</accession>
<dbReference type="Proteomes" id="UP000053676">
    <property type="component" value="Unassembled WGS sequence"/>
</dbReference>
<keyword evidence="3" id="KW-1185">Reference proteome</keyword>
<keyword evidence="1" id="KW-0812">Transmembrane</keyword>
<name>W2T3J5_NECAM</name>
<dbReference type="EMBL" id="KI660289">
    <property type="protein sequence ID" value="ETN75552.1"/>
    <property type="molecule type" value="Genomic_DNA"/>
</dbReference>
<proteinExistence type="predicted"/>
<dbReference type="AlphaFoldDB" id="W2T3J5"/>
<dbReference type="KEGG" id="nai:NECAME_03742"/>
<evidence type="ECO:0000313" key="3">
    <source>
        <dbReference type="Proteomes" id="UP000053676"/>
    </source>
</evidence>
<gene>
    <name evidence="2" type="ORF">NECAME_03742</name>
</gene>
<reference evidence="3" key="1">
    <citation type="journal article" date="2014" name="Nat. Genet.">
        <title>Genome of the human hookworm Necator americanus.</title>
        <authorList>
            <person name="Tang Y.T."/>
            <person name="Gao X."/>
            <person name="Rosa B.A."/>
            <person name="Abubucker S."/>
            <person name="Hallsworth-Pepin K."/>
            <person name="Martin J."/>
            <person name="Tyagi R."/>
            <person name="Heizer E."/>
            <person name="Zhang X."/>
            <person name="Bhonagiri-Palsikar V."/>
            <person name="Minx P."/>
            <person name="Warren W.C."/>
            <person name="Wang Q."/>
            <person name="Zhan B."/>
            <person name="Hotez P.J."/>
            <person name="Sternberg P.W."/>
            <person name="Dougall A."/>
            <person name="Gaze S.T."/>
            <person name="Mulvenna J."/>
            <person name="Sotillo J."/>
            <person name="Ranganathan S."/>
            <person name="Rabelo E.M."/>
            <person name="Wilson R.K."/>
            <person name="Felgner P.L."/>
            <person name="Bethony J."/>
            <person name="Hawdon J.M."/>
            <person name="Gasser R.B."/>
            <person name="Loukas A."/>
            <person name="Mitreva M."/>
        </authorList>
    </citation>
    <scope>NUCLEOTIDE SEQUENCE [LARGE SCALE GENOMIC DNA]</scope>
</reference>
<dbReference type="OMA" id="HKKRVIQ"/>
<keyword evidence="1" id="KW-1133">Transmembrane helix</keyword>
<keyword evidence="1" id="KW-0472">Membrane</keyword>